<dbReference type="Gene3D" id="1.10.260.40">
    <property type="entry name" value="lambda repressor-like DNA-binding domains"/>
    <property type="match status" value="1"/>
</dbReference>
<dbReference type="EMBL" id="VJZC01000046">
    <property type="protein sequence ID" value="MPY57499.1"/>
    <property type="molecule type" value="Genomic_DNA"/>
</dbReference>
<dbReference type="Pfam" id="PF13560">
    <property type="entry name" value="HTH_31"/>
    <property type="match status" value="1"/>
</dbReference>
<gene>
    <name evidence="2" type="ORF">FNH08_10105</name>
</gene>
<dbReference type="PROSITE" id="PS50943">
    <property type="entry name" value="HTH_CROC1"/>
    <property type="match status" value="1"/>
</dbReference>
<evidence type="ECO:0000313" key="3">
    <source>
        <dbReference type="Proteomes" id="UP000400924"/>
    </source>
</evidence>
<dbReference type="GO" id="GO:0003677">
    <property type="term" value="F:DNA binding"/>
    <property type="evidence" value="ECO:0007669"/>
    <property type="project" value="InterPro"/>
</dbReference>
<organism evidence="2 3">
    <name type="scientific">Streptomyces spongiae</name>
    <dbReference type="NCBI Taxonomy" id="565072"/>
    <lineage>
        <taxon>Bacteria</taxon>
        <taxon>Bacillati</taxon>
        <taxon>Actinomycetota</taxon>
        <taxon>Actinomycetes</taxon>
        <taxon>Kitasatosporales</taxon>
        <taxon>Streptomycetaceae</taxon>
        <taxon>Streptomyces</taxon>
    </lineage>
</organism>
<keyword evidence="3" id="KW-1185">Reference proteome</keyword>
<evidence type="ECO:0000313" key="2">
    <source>
        <dbReference type="EMBL" id="MPY57499.1"/>
    </source>
</evidence>
<dbReference type="InterPro" id="IPR001387">
    <property type="entry name" value="Cro/C1-type_HTH"/>
</dbReference>
<dbReference type="SMART" id="SM00530">
    <property type="entry name" value="HTH_XRE"/>
    <property type="match status" value="1"/>
</dbReference>
<protein>
    <submittedName>
        <fullName evidence="2">Helix-turn-helix domain-containing protein</fullName>
    </submittedName>
</protein>
<dbReference type="RefSeq" id="WP_152771096.1">
    <property type="nucleotide sequence ID" value="NZ_VJZC01000046.1"/>
</dbReference>
<evidence type="ECO:0000259" key="1">
    <source>
        <dbReference type="PROSITE" id="PS50943"/>
    </source>
</evidence>
<dbReference type="InterPro" id="IPR010982">
    <property type="entry name" value="Lambda_DNA-bd_dom_sf"/>
</dbReference>
<reference evidence="2 3" key="1">
    <citation type="submission" date="2019-07" db="EMBL/GenBank/DDBJ databases">
        <title>New species of Amycolatopsis and Streptomyces.</title>
        <authorList>
            <person name="Duangmal K."/>
            <person name="Teo W.F.A."/>
            <person name="Lipun K."/>
        </authorList>
    </citation>
    <scope>NUCLEOTIDE SEQUENCE [LARGE SCALE GENOMIC DNA]</scope>
    <source>
        <strain evidence="2 3">NBRC 106415</strain>
    </source>
</reference>
<proteinExistence type="predicted"/>
<name>A0A5N8XDH6_9ACTN</name>
<dbReference type="OrthoDB" id="5184419at2"/>
<dbReference type="Proteomes" id="UP000400924">
    <property type="component" value="Unassembled WGS sequence"/>
</dbReference>
<comment type="caution">
    <text evidence="2">The sequence shown here is derived from an EMBL/GenBank/DDBJ whole genome shotgun (WGS) entry which is preliminary data.</text>
</comment>
<sequence>MRPVDANFGEELRRRRTENGLSLDELATLVNFSKGHLSKIERGKRNPSEDLAHICDTVLHAEGGLRGLLSPPPHQNMDIPATNVGDSIPWSLWMRADGESDFVAVDPAVLASGNPALPMVSWTIVPGFHENGSTEAVLPVFRNMFHEFRGLGQFFGPAVVAQLSITATSALRGMGRSAPPEERGAVLRLAARFAEYTGWMAQEAGNDAATLWWTDQAVRLAAAGGDSELAAYALVRQAELALYSGDSLTAVGLSREAGAQARSGRIRELAAQREAQGHALVGNRDECRRALDRSAELAGETEPSGDGTPVLGSVHVPDLTAFVSAWCMQELGAPAEAVALLEPGLDTIDPQALRARARHGARLALALAHVGELERACTLAASVAAAVAATDSATIRADLVRLSRVLNRWPRNPAVRDALPLIAAGLRGGLRRRGDTG</sequence>
<dbReference type="CDD" id="cd00093">
    <property type="entry name" value="HTH_XRE"/>
    <property type="match status" value="1"/>
</dbReference>
<accession>A0A5N8XDH6</accession>
<dbReference type="SUPFAM" id="SSF47413">
    <property type="entry name" value="lambda repressor-like DNA-binding domains"/>
    <property type="match status" value="1"/>
</dbReference>
<feature type="domain" description="HTH cro/C1-type" evidence="1">
    <location>
        <begin position="12"/>
        <end position="52"/>
    </location>
</feature>
<dbReference type="AlphaFoldDB" id="A0A5N8XDH6"/>